<evidence type="ECO:0000313" key="2">
    <source>
        <dbReference type="Proteomes" id="UP001523392"/>
    </source>
</evidence>
<sequence length="77" mass="8386">MVINLRASADGQCCQVTGLGLRAAFRLEGLPPDWQDRAMRPAAQAALSQWLAAYGVRGEPEPRPPEELRRLLEEAGG</sequence>
<dbReference type="EMBL" id="JAFIRR010000123">
    <property type="protein sequence ID" value="MCO6418276.1"/>
    <property type="molecule type" value="Genomic_DNA"/>
</dbReference>
<evidence type="ECO:0000313" key="1">
    <source>
        <dbReference type="EMBL" id="MCO6418276.1"/>
    </source>
</evidence>
<dbReference type="Proteomes" id="UP001523392">
    <property type="component" value="Unassembled WGS sequence"/>
</dbReference>
<proteinExistence type="predicted"/>
<protein>
    <submittedName>
        <fullName evidence="1">Uncharacterized protein</fullName>
    </submittedName>
</protein>
<gene>
    <name evidence="1" type="ORF">JYK14_19205</name>
</gene>
<comment type="caution">
    <text evidence="1">The sequence shown here is derived from an EMBL/GenBank/DDBJ whole genome shotgun (WGS) entry which is preliminary data.</text>
</comment>
<dbReference type="RefSeq" id="WP_252954904.1">
    <property type="nucleotide sequence ID" value="NZ_JAFIRR010000123.1"/>
</dbReference>
<organism evidence="1 2">
    <name type="scientific">Siccirubricoccus soli</name>
    <dbReference type="NCBI Taxonomy" id="2899147"/>
    <lineage>
        <taxon>Bacteria</taxon>
        <taxon>Pseudomonadati</taxon>
        <taxon>Pseudomonadota</taxon>
        <taxon>Alphaproteobacteria</taxon>
        <taxon>Acetobacterales</taxon>
        <taxon>Roseomonadaceae</taxon>
        <taxon>Siccirubricoccus</taxon>
    </lineage>
</organism>
<accession>A0ABT1D8P3</accession>
<keyword evidence="2" id="KW-1185">Reference proteome</keyword>
<name>A0ABT1D8P3_9PROT</name>
<reference evidence="1 2" key="1">
    <citation type="submission" date="2021-12" db="EMBL/GenBank/DDBJ databases">
        <title>Siccirubricoccus leaddurans sp. nov., a high concentration Zn2+ tolerance bacterium.</title>
        <authorList>
            <person name="Cao Y."/>
        </authorList>
    </citation>
    <scope>NUCLEOTIDE SEQUENCE [LARGE SCALE GENOMIC DNA]</scope>
    <source>
        <strain evidence="1 2">KC 17139</strain>
    </source>
</reference>